<name>G7KGG4_MEDTR</name>
<protein>
    <submittedName>
        <fullName evidence="1 2">Uncharacterized protein</fullName>
    </submittedName>
</protein>
<dbReference type="EnsemblPlants" id="AES95919">
    <property type="protein sequence ID" value="AES95919"/>
    <property type="gene ID" value="MTR_5g031020"/>
</dbReference>
<dbReference type="HOGENOM" id="CLU_2834999_0_0_1"/>
<evidence type="ECO:0000313" key="1">
    <source>
        <dbReference type="EMBL" id="AES95919.1"/>
    </source>
</evidence>
<keyword evidence="3" id="KW-1185">Reference proteome</keyword>
<reference evidence="1 3" key="1">
    <citation type="journal article" date="2011" name="Nature">
        <title>The Medicago genome provides insight into the evolution of rhizobial symbioses.</title>
        <authorList>
            <person name="Young N.D."/>
            <person name="Debelle F."/>
            <person name="Oldroyd G.E."/>
            <person name="Geurts R."/>
            <person name="Cannon S.B."/>
            <person name="Udvardi M.K."/>
            <person name="Benedito V.A."/>
            <person name="Mayer K.F."/>
            <person name="Gouzy J."/>
            <person name="Schoof H."/>
            <person name="Van de Peer Y."/>
            <person name="Proost S."/>
            <person name="Cook D.R."/>
            <person name="Meyers B.C."/>
            <person name="Spannagl M."/>
            <person name="Cheung F."/>
            <person name="De Mita S."/>
            <person name="Krishnakumar V."/>
            <person name="Gundlach H."/>
            <person name="Zhou S."/>
            <person name="Mudge J."/>
            <person name="Bharti A.K."/>
            <person name="Murray J.D."/>
            <person name="Naoumkina M.A."/>
            <person name="Rosen B."/>
            <person name="Silverstein K.A."/>
            <person name="Tang H."/>
            <person name="Rombauts S."/>
            <person name="Zhao P.X."/>
            <person name="Zhou P."/>
            <person name="Barbe V."/>
            <person name="Bardou P."/>
            <person name="Bechner M."/>
            <person name="Bellec A."/>
            <person name="Berger A."/>
            <person name="Berges H."/>
            <person name="Bidwell S."/>
            <person name="Bisseling T."/>
            <person name="Choisne N."/>
            <person name="Couloux A."/>
            <person name="Denny R."/>
            <person name="Deshpande S."/>
            <person name="Dai X."/>
            <person name="Doyle J.J."/>
            <person name="Dudez A.M."/>
            <person name="Farmer A.D."/>
            <person name="Fouteau S."/>
            <person name="Franken C."/>
            <person name="Gibelin C."/>
            <person name="Gish J."/>
            <person name="Goldstein S."/>
            <person name="Gonzalez A.J."/>
            <person name="Green P.J."/>
            <person name="Hallab A."/>
            <person name="Hartog M."/>
            <person name="Hua A."/>
            <person name="Humphray S.J."/>
            <person name="Jeong D.H."/>
            <person name="Jing Y."/>
            <person name="Jocker A."/>
            <person name="Kenton S.M."/>
            <person name="Kim D.J."/>
            <person name="Klee K."/>
            <person name="Lai H."/>
            <person name="Lang C."/>
            <person name="Lin S."/>
            <person name="Macmil S.L."/>
            <person name="Magdelenat G."/>
            <person name="Matthews L."/>
            <person name="McCorrison J."/>
            <person name="Monaghan E.L."/>
            <person name="Mun J.H."/>
            <person name="Najar F.Z."/>
            <person name="Nicholson C."/>
            <person name="Noirot C."/>
            <person name="O'Bleness M."/>
            <person name="Paule C.R."/>
            <person name="Poulain J."/>
            <person name="Prion F."/>
            <person name="Qin B."/>
            <person name="Qu C."/>
            <person name="Retzel E.F."/>
            <person name="Riddle C."/>
            <person name="Sallet E."/>
            <person name="Samain S."/>
            <person name="Samson N."/>
            <person name="Sanders I."/>
            <person name="Saurat O."/>
            <person name="Scarpelli C."/>
            <person name="Schiex T."/>
            <person name="Segurens B."/>
            <person name="Severin A.J."/>
            <person name="Sherrier D.J."/>
            <person name="Shi R."/>
            <person name="Sims S."/>
            <person name="Singer S.R."/>
            <person name="Sinharoy S."/>
            <person name="Sterck L."/>
            <person name="Viollet A."/>
            <person name="Wang B.B."/>
            <person name="Wang K."/>
            <person name="Wang M."/>
            <person name="Wang X."/>
            <person name="Warfsmann J."/>
            <person name="Weissenbach J."/>
            <person name="White D.D."/>
            <person name="White J.D."/>
            <person name="Wiley G.B."/>
            <person name="Wincker P."/>
            <person name="Xing Y."/>
            <person name="Yang L."/>
            <person name="Yao Z."/>
            <person name="Ying F."/>
            <person name="Zhai J."/>
            <person name="Zhou L."/>
            <person name="Zuber A."/>
            <person name="Denarie J."/>
            <person name="Dixon R.A."/>
            <person name="May G.D."/>
            <person name="Schwartz D.C."/>
            <person name="Rogers J."/>
            <person name="Quetier F."/>
            <person name="Town C.D."/>
            <person name="Roe B.A."/>
        </authorList>
    </citation>
    <scope>NUCLEOTIDE SEQUENCE [LARGE SCALE GENOMIC DNA]</scope>
    <source>
        <strain evidence="1">A17</strain>
        <strain evidence="2 3">cv. Jemalong A17</strain>
    </source>
</reference>
<dbReference type="PaxDb" id="3880-AES95919"/>
<accession>G7KGG4</accession>
<dbReference type="AlphaFoldDB" id="G7KGG4"/>
<sequence>MLSKIYIICGTRKGLSRRRGTSPRATILRNINVPLNIESFKNTRFGDIIKIPIQCATSHKVWTYCL</sequence>
<dbReference type="EMBL" id="CM001221">
    <property type="protein sequence ID" value="AES95919.1"/>
    <property type="molecule type" value="Genomic_DNA"/>
</dbReference>
<gene>
    <name evidence="1" type="ordered locus">MTR_5g031020</name>
</gene>
<dbReference type="Proteomes" id="UP000002051">
    <property type="component" value="Chromosome 5"/>
</dbReference>
<reference evidence="1 3" key="2">
    <citation type="journal article" date="2014" name="BMC Genomics">
        <title>An improved genome release (version Mt4.0) for the model legume Medicago truncatula.</title>
        <authorList>
            <person name="Tang H."/>
            <person name="Krishnakumar V."/>
            <person name="Bidwell S."/>
            <person name="Rosen B."/>
            <person name="Chan A."/>
            <person name="Zhou S."/>
            <person name="Gentzbittel L."/>
            <person name="Childs K.L."/>
            <person name="Yandell M."/>
            <person name="Gundlach H."/>
            <person name="Mayer K.F."/>
            <person name="Schwartz D.C."/>
            <person name="Town C.D."/>
        </authorList>
    </citation>
    <scope>GENOME REANNOTATION</scope>
    <source>
        <strain evidence="2 3">cv. Jemalong A17</strain>
    </source>
</reference>
<evidence type="ECO:0000313" key="3">
    <source>
        <dbReference type="Proteomes" id="UP000002051"/>
    </source>
</evidence>
<organism evidence="1 3">
    <name type="scientific">Medicago truncatula</name>
    <name type="common">Barrel medic</name>
    <name type="synonym">Medicago tribuloides</name>
    <dbReference type="NCBI Taxonomy" id="3880"/>
    <lineage>
        <taxon>Eukaryota</taxon>
        <taxon>Viridiplantae</taxon>
        <taxon>Streptophyta</taxon>
        <taxon>Embryophyta</taxon>
        <taxon>Tracheophyta</taxon>
        <taxon>Spermatophyta</taxon>
        <taxon>Magnoliopsida</taxon>
        <taxon>eudicotyledons</taxon>
        <taxon>Gunneridae</taxon>
        <taxon>Pentapetalae</taxon>
        <taxon>rosids</taxon>
        <taxon>fabids</taxon>
        <taxon>Fabales</taxon>
        <taxon>Fabaceae</taxon>
        <taxon>Papilionoideae</taxon>
        <taxon>50 kb inversion clade</taxon>
        <taxon>NPAAA clade</taxon>
        <taxon>Hologalegina</taxon>
        <taxon>IRL clade</taxon>
        <taxon>Trifolieae</taxon>
        <taxon>Medicago</taxon>
    </lineage>
</organism>
<reference evidence="2" key="3">
    <citation type="submission" date="2015-04" db="UniProtKB">
        <authorList>
            <consortium name="EnsemblPlants"/>
        </authorList>
    </citation>
    <scope>IDENTIFICATION</scope>
    <source>
        <strain evidence="2">cv. Jemalong A17</strain>
    </source>
</reference>
<evidence type="ECO:0000313" key="2">
    <source>
        <dbReference type="EnsemblPlants" id="AES95919"/>
    </source>
</evidence>
<proteinExistence type="predicted"/>